<accession>A0A6A5Z3C8</accession>
<evidence type="ECO:0000313" key="1">
    <source>
        <dbReference type="EMBL" id="KAF2113920.1"/>
    </source>
</evidence>
<name>A0A6A5Z3C8_9PLEO</name>
<keyword evidence="2" id="KW-1185">Reference proteome</keyword>
<sequence>MIAVQRLLDLGKSSPAWQSRVVDWVGKLASGEDAAWAGFLLILIPRLETLDIEIVTEDGRNSPLLFEDRYSDKPLQELFGRSSMSQQVRLGEVPGLKSLRRLYWWAGRFDPEWHELYNLQHITLPQQRYALDQPIDAHSSHKHQETSTLAEIHPSTIDMLSSACHPGLKKLVIVLFNESSHLAYRGNNGNNEFVTRQIIGRFRDQTIGGDCSRLTRKLKPLAPTLEKLLVIASVELKADYFDLLDPIDSFGASISLRTSPSRRIYS</sequence>
<protein>
    <submittedName>
        <fullName evidence="1">Uncharacterized protein</fullName>
    </submittedName>
</protein>
<dbReference type="EMBL" id="ML977326">
    <property type="protein sequence ID" value="KAF2113920.1"/>
    <property type="molecule type" value="Genomic_DNA"/>
</dbReference>
<proteinExistence type="predicted"/>
<evidence type="ECO:0000313" key="2">
    <source>
        <dbReference type="Proteomes" id="UP000799770"/>
    </source>
</evidence>
<reference evidence="1" key="1">
    <citation type="journal article" date="2020" name="Stud. Mycol.">
        <title>101 Dothideomycetes genomes: a test case for predicting lifestyles and emergence of pathogens.</title>
        <authorList>
            <person name="Haridas S."/>
            <person name="Albert R."/>
            <person name="Binder M."/>
            <person name="Bloem J."/>
            <person name="Labutti K."/>
            <person name="Salamov A."/>
            <person name="Andreopoulos B."/>
            <person name="Baker S."/>
            <person name="Barry K."/>
            <person name="Bills G."/>
            <person name="Bluhm B."/>
            <person name="Cannon C."/>
            <person name="Castanera R."/>
            <person name="Culley D."/>
            <person name="Daum C."/>
            <person name="Ezra D."/>
            <person name="Gonzalez J."/>
            <person name="Henrissat B."/>
            <person name="Kuo A."/>
            <person name="Liang C."/>
            <person name="Lipzen A."/>
            <person name="Lutzoni F."/>
            <person name="Magnuson J."/>
            <person name="Mondo S."/>
            <person name="Nolan M."/>
            <person name="Ohm R."/>
            <person name="Pangilinan J."/>
            <person name="Park H.-J."/>
            <person name="Ramirez L."/>
            <person name="Alfaro M."/>
            <person name="Sun H."/>
            <person name="Tritt A."/>
            <person name="Yoshinaga Y."/>
            <person name="Zwiers L.-H."/>
            <person name="Turgeon B."/>
            <person name="Goodwin S."/>
            <person name="Spatafora J."/>
            <person name="Crous P."/>
            <person name="Grigoriev I."/>
        </authorList>
    </citation>
    <scope>NUCLEOTIDE SEQUENCE</scope>
    <source>
        <strain evidence="1">CBS 627.86</strain>
    </source>
</reference>
<organism evidence="1 2">
    <name type="scientific">Lophiotrema nucula</name>
    <dbReference type="NCBI Taxonomy" id="690887"/>
    <lineage>
        <taxon>Eukaryota</taxon>
        <taxon>Fungi</taxon>
        <taxon>Dikarya</taxon>
        <taxon>Ascomycota</taxon>
        <taxon>Pezizomycotina</taxon>
        <taxon>Dothideomycetes</taxon>
        <taxon>Pleosporomycetidae</taxon>
        <taxon>Pleosporales</taxon>
        <taxon>Lophiotremataceae</taxon>
        <taxon>Lophiotrema</taxon>
    </lineage>
</organism>
<dbReference type="Proteomes" id="UP000799770">
    <property type="component" value="Unassembled WGS sequence"/>
</dbReference>
<dbReference type="AlphaFoldDB" id="A0A6A5Z3C8"/>
<gene>
    <name evidence="1" type="ORF">BDV96DRAFT_632800</name>
</gene>